<dbReference type="GO" id="GO:0046872">
    <property type="term" value="F:metal ion binding"/>
    <property type="evidence" value="ECO:0007669"/>
    <property type="project" value="UniProtKB-KW"/>
</dbReference>
<evidence type="ECO:0000256" key="4">
    <source>
        <dbReference type="ARBA" id="ARBA00022496"/>
    </source>
</evidence>
<comment type="subcellular location">
    <subcellularLocation>
        <location evidence="1 16">Cell inner membrane</location>
        <topology evidence="1 16">Multi-pass membrane protein</topology>
    </subcellularLocation>
</comment>
<dbReference type="FunFam" id="3.40.50.300:FF:000426">
    <property type="entry name" value="Ferrous iron transport protein B"/>
    <property type="match status" value="1"/>
</dbReference>
<dbReference type="InterPro" id="IPR011640">
    <property type="entry name" value="Fe2_transport_prot_B_C"/>
</dbReference>
<dbReference type="InterPro" id="IPR027417">
    <property type="entry name" value="P-loop_NTPase"/>
</dbReference>
<dbReference type="InterPro" id="IPR050860">
    <property type="entry name" value="FeoB_GTPase"/>
</dbReference>
<evidence type="ECO:0000256" key="9">
    <source>
        <dbReference type="ARBA" id="ARBA00023004"/>
    </source>
</evidence>
<keyword evidence="8 16" id="KW-1133">Transmembrane helix</keyword>
<keyword evidence="11 14" id="KW-0342">GTP-binding</keyword>
<dbReference type="RefSeq" id="WP_008032766.1">
    <property type="nucleotide sequence ID" value="NZ_ACYY01000030.1"/>
</dbReference>
<evidence type="ECO:0000256" key="12">
    <source>
        <dbReference type="ARBA" id="ARBA00023136"/>
    </source>
</evidence>
<keyword evidence="5" id="KW-0997">Cell inner membrane</keyword>
<dbReference type="SUPFAM" id="SSF52540">
    <property type="entry name" value="P-loop containing nucleoside triphosphate hydrolases"/>
    <property type="match status" value="1"/>
</dbReference>
<dbReference type="GO" id="GO:0005525">
    <property type="term" value="F:GTP binding"/>
    <property type="evidence" value="ECO:0007669"/>
    <property type="project" value="UniProtKB-KW"/>
</dbReference>
<feature type="transmembrane region" description="Helical" evidence="16">
    <location>
        <begin position="280"/>
        <end position="302"/>
    </location>
</feature>
<feature type="binding site" evidence="14">
    <location>
        <begin position="119"/>
        <end position="122"/>
    </location>
    <ligand>
        <name>GTP</name>
        <dbReference type="ChEBI" id="CHEBI:37565"/>
        <label>1</label>
    </ligand>
</feature>
<dbReference type="NCBIfam" id="TIGR00437">
    <property type="entry name" value="feoB"/>
    <property type="match status" value="1"/>
</dbReference>
<feature type="transmembrane region" description="Helical" evidence="16">
    <location>
        <begin position="308"/>
        <end position="328"/>
    </location>
</feature>
<evidence type="ECO:0000256" key="14">
    <source>
        <dbReference type="PIRSR" id="PIRSR603373-1"/>
    </source>
</evidence>
<dbReference type="Proteomes" id="UP000010121">
    <property type="component" value="Unassembled WGS sequence"/>
</dbReference>
<sequence length="765" mass="80515">MTDFTIALLGNPNCGKTTLFNALTGTRQQVGNWPGVTVERKSGRFAHGASRVEVIDLPGTYSLACTQAVSPDERVARDYALSGAAQIIVNIVDASNLERNLYLTIQLIEMGLPVLLALNMMDIAKARGIEIDTAALSRGLGCPVLPIVAATGVGIEALKAEIVRAAAVGVPTAPPIHYGPEIEAAVADLLPLVAQAGAVRAPRWLALALLEGDETLLARMPDLAAHVQQTRAALAETLGYDVDTAIASGRYDAVADVTAPSIRRVLELDSTLSDSIDRVILNRALGIPIFLAVMYLMFMFTINVGSAFIDFFDIAAGTIFVDGFGHLLRAIGSPDWLTTLLATGLGGGVQTLATFIPVIACLFLVLSMLEDSGYMARAAFVMDRAMRAIGLPGKAFVPLIVGFGCNVPAIMATRTLEDARDRAMTVAMVPFMSCGARLPVYALFAAAFFPTGGQNLVFALYLIGIAAAVLTGFVLKSTLLPGAISPFVMELPPYHLPTLKGVLIRTWDRLKGFVIRAGRVLVPVIMVLAFLNSWGRDGSFDNQNTDNSMLSEIGRQIVPVFEPMGIEADNWPAAVGVFTGILAKEAVVGTLNALYAGQGPVAATEFDLGGGLAAAVASIGTNLSGLGDTFSDPLGLSVGDVSSTDAAAAELAVEPETFGAMRAQFDGQIGAFAYLLMVLLYMPCSAAIAAVWRESGPRWTAFVSGWTTLMGWGSAVLFYQAATFARHPGSSGAWIAGVLAAFALTILTLRLLGRSARRSAPVVAE</sequence>
<keyword evidence="10" id="KW-0406">Ion transport</keyword>
<evidence type="ECO:0000256" key="16">
    <source>
        <dbReference type="RuleBase" id="RU362098"/>
    </source>
</evidence>
<keyword evidence="7 14" id="KW-0547">Nucleotide-binding</keyword>
<comment type="similarity">
    <text evidence="16">Belongs to the TRAFAC class TrmE-Era-EngA-EngB-Septin-like GTPase superfamily. FeoB GTPase (TC 9.A.8) family.</text>
</comment>
<feature type="binding site" evidence="15">
    <location>
        <position position="22"/>
    </location>
    <ligand>
        <name>Mg(2+)</name>
        <dbReference type="ChEBI" id="CHEBI:18420"/>
        <label>1</label>
    </ligand>
</feature>
<dbReference type="GO" id="GO:0005886">
    <property type="term" value="C:plasma membrane"/>
    <property type="evidence" value="ECO:0007669"/>
    <property type="project" value="UniProtKB-SubCell"/>
</dbReference>
<comment type="caution">
    <text evidence="18">The sequence shown here is derived from an EMBL/GenBank/DDBJ whole genome shotgun (WGS) entry which is preliminary data.</text>
</comment>
<dbReference type="InterPro" id="IPR011642">
    <property type="entry name" value="Gate_dom"/>
</dbReference>
<keyword evidence="4 16" id="KW-0410">Iron transport</keyword>
<feature type="transmembrane region" description="Helical" evidence="16">
    <location>
        <begin position="423"/>
        <end position="449"/>
    </location>
</feature>
<feature type="binding site" evidence="14">
    <location>
        <begin position="35"/>
        <end position="39"/>
    </location>
    <ligand>
        <name>GTP</name>
        <dbReference type="ChEBI" id="CHEBI:37565"/>
        <label>2</label>
    </ligand>
</feature>
<evidence type="ECO:0000256" key="3">
    <source>
        <dbReference type="ARBA" id="ARBA00022475"/>
    </source>
</evidence>
<evidence type="ECO:0000256" key="1">
    <source>
        <dbReference type="ARBA" id="ARBA00004429"/>
    </source>
</evidence>
<protein>
    <recommendedName>
        <fullName evidence="13 16">Ferrous iron transport protein B</fullName>
    </recommendedName>
</protein>
<dbReference type="OrthoDB" id="9809127at2"/>
<feature type="domain" description="FeoB-type G" evidence="17">
    <location>
        <begin position="3"/>
        <end position="168"/>
    </location>
</feature>
<evidence type="ECO:0000256" key="2">
    <source>
        <dbReference type="ARBA" id="ARBA00022448"/>
    </source>
</evidence>
<dbReference type="GO" id="GO:0015093">
    <property type="term" value="F:ferrous iron transmembrane transporter activity"/>
    <property type="evidence" value="ECO:0007669"/>
    <property type="project" value="UniProtKB-UniRule"/>
</dbReference>
<feature type="binding site" evidence="14">
    <location>
        <begin position="56"/>
        <end position="59"/>
    </location>
    <ligand>
        <name>GTP</name>
        <dbReference type="ChEBI" id="CHEBI:37565"/>
        <label>3</label>
    </ligand>
</feature>
<keyword evidence="15" id="KW-0479">Metal-binding</keyword>
<keyword evidence="12 16" id="KW-0472">Membrane</keyword>
<dbReference type="Pfam" id="PF07664">
    <property type="entry name" value="FeoB_C"/>
    <property type="match status" value="1"/>
</dbReference>
<dbReference type="Pfam" id="PF17910">
    <property type="entry name" value="FeoB_Cyto"/>
    <property type="match status" value="1"/>
</dbReference>
<dbReference type="PANTHER" id="PTHR43185">
    <property type="entry name" value="FERROUS IRON TRANSPORT PROTEIN B"/>
    <property type="match status" value="1"/>
</dbReference>
<reference evidence="18 19" key="1">
    <citation type="submission" date="2009-08" db="EMBL/GenBank/DDBJ databases">
        <title>The draft genome of Rhodobacter sp. SW2.</title>
        <authorList>
            <consortium name="US DOE Joint Genome Institute (JGI-PGF)"/>
            <person name="Lucas S."/>
            <person name="Copeland A."/>
            <person name="Lapidus A."/>
            <person name="Glavina del Rio T."/>
            <person name="Tice H."/>
            <person name="Bruce D."/>
            <person name="Goodwin L."/>
            <person name="Pitluck S."/>
            <person name="Larimer F."/>
            <person name="Land M.L."/>
            <person name="Hauser L."/>
            <person name="Emerson D."/>
        </authorList>
    </citation>
    <scope>NUCLEOTIDE SEQUENCE [LARGE SCALE GENOMIC DNA]</scope>
    <source>
        <strain evidence="18 19">SW2</strain>
    </source>
</reference>
<evidence type="ECO:0000313" key="18">
    <source>
        <dbReference type="EMBL" id="EEW23907.1"/>
    </source>
</evidence>
<dbReference type="InterPro" id="IPR003373">
    <property type="entry name" value="Fe2_transport_prot-B"/>
</dbReference>
<dbReference type="Pfam" id="PF07670">
    <property type="entry name" value="Gate"/>
    <property type="match status" value="2"/>
</dbReference>
<feature type="transmembrane region" description="Helical" evidence="16">
    <location>
        <begin position="699"/>
        <end position="721"/>
    </location>
</feature>
<organism evidence="18 19">
    <name type="scientific">Rhodobacter ferrooxidans</name>
    <dbReference type="NCBI Taxonomy" id="371731"/>
    <lineage>
        <taxon>Bacteria</taxon>
        <taxon>Pseudomonadati</taxon>
        <taxon>Pseudomonadota</taxon>
        <taxon>Alphaproteobacteria</taxon>
        <taxon>Rhodobacterales</taxon>
        <taxon>Rhodobacter group</taxon>
        <taxon>Rhodobacter</taxon>
    </lineage>
</organism>
<proteinExistence type="inferred from homology"/>
<dbReference type="InterPro" id="IPR006073">
    <property type="entry name" value="GTP-bd"/>
</dbReference>
<dbReference type="Pfam" id="PF02421">
    <property type="entry name" value="FeoB_N"/>
    <property type="match status" value="1"/>
</dbReference>
<feature type="transmembrane region" description="Helical" evidence="16">
    <location>
        <begin position="340"/>
        <end position="369"/>
    </location>
</feature>
<feature type="transmembrane region" description="Helical" evidence="16">
    <location>
        <begin position="455"/>
        <end position="475"/>
    </location>
</feature>
<dbReference type="Gene3D" id="3.40.50.300">
    <property type="entry name" value="P-loop containing nucleotide triphosphate hydrolases"/>
    <property type="match status" value="1"/>
</dbReference>
<keyword evidence="19" id="KW-1185">Reference proteome</keyword>
<evidence type="ECO:0000256" key="13">
    <source>
        <dbReference type="NCBIfam" id="TIGR00437"/>
    </source>
</evidence>
<keyword evidence="2 16" id="KW-0813">Transport</keyword>
<feature type="transmembrane region" description="Helical" evidence="16">
    <location>
        <begin position="671"/>
        <end position="692"/>
    </location>
</feature>
<dbReference type="InterPro" id="IPR030389">
    <property type="entry name" value="G_FEOB_dom"/>
</dbReference>
<evidence type="ECO:0000256" key="6">
    <source>
        <dbReference type="ARBA" id="ARBA00022692"/>
    </source>
</evidence>
<dbReference type="InterPro" id="IPR041069">
    <property type="entry name" value="FeoB_Cyto"/>
</dbReference>
<evidence type="ECO:0000259" key="17">
    <source>
        <dbReference type="PROSITE" id="PS51711"/>
    </source>
</evidence>
<keyword evidence="15" id="KW-0460">Magnesium</keyword>
<evidence type="ECO:0000256" key="10">
    <source>
        <dbReference type="ARBA" id="ARBA00023065"/>
    </source>
</evidence>
<feature type="transmembrane region" description="Helical" evidence="16">
    <location>
        <begin position="733"/>
        <end position="752"/>
    </location>
</feature>
<feature type="binding site" evidence="14">
    <location>
        <begin position="10"/>
        <end position="17"/>
    </location>
    <ligand>
        <name>GTP</name>
        <dbReference type="ChEBI" id="CHEBI:37565"/>
        <label>1</label>
    </ligand>
</feature>
<name>C8S542_9RHOB</name>
<comment type="function">
    <text evidence="16">Probable transporter of a GTP-driven Fe(2+) uptake system.</text>
</comment>
<dbReference type="PRINTS" id="PR00326">
    <property type="entry name" value="GTP1OBG"/>
</dbReference>
<dbReference type="PROSITE" id="PS51711">
    <property type="entry name" value="G_FEOB"/>
    <property type="match status" value="1"/>
</dbReference>
<evidence type="ECO:0000256" key="7">
    <source>
        <dbReference type="ARBA" id="ARBA00022741"/>
    </source>
</evidence>
<evidence type="ECO:0000256" key="15">
    <source>
        <dbReference type="PIRSR" id="PIRSR603373-2"/>
    </source>
</evidence>
<feature type="binding site" evidence="15">
    <location>
        <position position="21"/>
    </location>
    <ligand>
        <name>Mg(2+)</name>
        <dbReference type="ChEBI" id="CHEBI:18420"/>
        <label>2</label>
    </ligand>
</feature>
<dbReference type="CDD" id="cd01879">
    <property type="entry name" value="FeoB"/>
    <property type="match status" value="1"/>
</dbReference>
<dbReference type="Gene3D" id="1.10.287.1770">
    <property type="match status" value="1"/>
</dbReference>
<keyword evidence="9 16" id="KW-0408">Iron</keyword>
<evidence type="ECO:0000256" key="11">
    <source>
        <dbReference type="ARBA" id="ARBA00023134"/>
    </source>
</evidence>
<feature type="binding site" evidence="14">
    <location>
        <begin position="148"/>
        <end position="150"/>
    </location>
    <ligand>
        <name>GTP</name>
        <dbReference type="ChEBI" id="CHEBI:37565"/>
        <label>1</label>
    </ligand>
</feature>
<evidence type="ECO:0000256" key="5">
    <source>
        <dbReference type="ARBA" id="ARBA00022519"/>
    </source>
</evidence>
<accession>C8S542</accession>
<feature type="binding site" evidence="15">
    <location>
        <position position="25"/>
    </location>
    <ligand>
        <name>Mg(2+)</name>
        <dbReference type="ChEBI" id="CHEBI:18420"/>
        <label>2</label>
    </ligand>
</feature>
<dbReference type="AlphaFoldDB" id="C8S542"/>
<feature type="transmembrane region" description="Helical" evidence="16">
    <location>
        <begin position="389"/>
        <end position="411"/>
    </location>
</feature>
<evidence type="ECO:0000256" key="8">
    <source>
        <dbReference type="ARBA" id="ARBA00022989"/>
    </source>
</evidence>
<dbReference type="EMBL" id="ACYY01000030">
    <property type="protein sequence ID" value="EEW23907.1"/>
    <property type="molecule type" value="Genomic_DNA"/>
</dbReference>
<dbReference type="PANTHER" id="PTHR43185:SF1">
    <property type="entry name" value="FE(2+) TRANSPORTER FEOB"/>
    <property type="match status" value="1"/>
</dbReference>
<gene>
    <name evidence="18" type="ORF">Rsw2DRAFT_3170</name>
</gene>
<feature type="binding site" evidence="15">
    <location>
        <position position="24"/>
    </location>
    <ligand>
        <name>Mg(2+)</name>
        <dbReference type="ChEBI" id="CHEBI:18420"/>
        <label>2</label>
    </ligand>
</feature>
<dbReference type="NCBIfam" id="NF007105">
    <property type="entry name" value="PRK09554.1"/>
    <property type="match status" value="1"/>
</dbReference>
<evidence type="ECO:0000313" key="19">
    <source>
        <dbReference type="Proteomes" id="UP000010121"/>
    </source>
</evidence>
<dbReference type="STRING" id="371731.Rsw2DRAFT_3170"/>
<keyword evidence="6 16" id="KW-0812">Transmembrane</keyword>
<dbReference type="eggNOG" id="COG0370">
    <property type="taxonomic scope" value="Bacteria"/>
</dbReference>
<keyword evidence="3" id="KW-1003">Cell membrane</keyword>